<dbReference type="InterPro" id="IPR049821">
    <property type="entry name" value="PolIIIA_DnaE1_PHP"/>
</dbReference>
<dbReference type="Pfam" id="PF17657">
    <property type="entry name" value="DNA_pol3_finger"/>
    <property type="match status" value="1"/>
</dbReference>
<proteinExistence type="inferred from homology"/>
<protein>
    <recommendedName>
        <fullName evidence="4">DNA polymerase III subunit alpha</fullName>
        <ecNumber evidence="3">2.7.7.7</ecNumber>
    </recommendedName>
</protein>
<evidence type="ECO:0000256" key="3">
    <source>
        <dbReference type="ARBA" id="ARBA00012417"/>
    </source>
</evidence>
<dbReference type="SUPFAM" id="SSF160975">
    <property type="entry name" value="AF1531-like"/>
    <property type="match status" value="1"/>
</dbReference>
<dbReference type="SUPFAM" id="SSF89550">
    <property type="entry name" value="PHP domain-like"/>
    <property type="match status" value="1"/>
</dbReference>
<dbReference type="InterPro" id="IPR011708">
    <property type="entry name" value="DNA_pol3_alpha_NTPase_dom"/>
</dbReference>
<keyword evidence="5" id="KW-0963">Cytoplasm</keyword>
<evidence type="ECO:0000256" key="11">
    <source>
        <dbReference type="ARBA" id="ARBA00026073"/>
    </source>
</evidence>
<dbReference type="PANTHER" id="PTHR32294:SF0">
    <property type="entry name" value="DNA POLYMERASE III SUBUNIT ALPHA"/>
    <property type="match status" value="1"/>
</dbReference>
<dbReference type="Gene3D" id="3.20.20.140">
    <property type="entry name" value="Metal-dependent hydrolases"/>
    <property type="match status" value="1"/>
</dbReference>
<evidence type="ECO:0000259" key="13">
    <source>
        <dbReference type="SMART" id="SM00481"/>
    </source>
</evidence>
<comment type="subcellular location">
    <subcellularLocation>
        <location evidence="1">Cytoplasm</location>
    </subcellularLocation>
</comment>
<keyword evidence="9" id="KW-0239">DNA-directed DNA polymerase</keyword>
<gene>
    <name evidence="14" type="ORF">J2Z17_002037</name>
</gene>
<comment type="similarity">
    <text evidence="2">Belongs to the DNA polymerase type-C family. DnaE subfamily.</text>
</comment>
<dbReference type="NCBIfam" id="NF004226">
    <property type="entry name" value="PRK05673.1"/>
    <property type="match status" value="1"/>
</dbReference>
<sequence>MADLNVEQDAGVAVGGSPGFVHLRVHSAHSLLEGALPLKKILKKAVGDDQPAIAITDTNNLFVALEFAQKAKDEGLQPIIGCQVSIDMEDASEDASRGSQNGLRKFPVMVLLVATEAGYERLVDIVSRAYLSGEASQAVHVKASWFEEYGTDGLIALTGSSSGPIDQAIKDGHRALAEQRLVRLKQAFGDRLYVELQRHAAYDRKLERRLVDLAYALDLPLVATNEAFFPSRDDFDAHDALMAVAHGAIVSDDTRFRLTPDHYLKSRAEMCELFADLPEALENTIEIARRSSFILNTRQPILPRFTGASDDPLEAERAETEELKRQSREGLDDRIAALGIAPGYTEAEYRERLEFELSIIERMKFPGYFLIVADFIKWAKAQDIPVGPGRGSGAGSLVAYALTITDVDPLRFSLLFERFLNPERVSMPDFDIDFCQDRREEVIRYVQKKYGRDQVAQIITFGSLQARAALRDVGRVLEMPYGQVDKICKLVPNNPANPTPLSKAIEEEPKLQEAADEEPVVGRLLDIAQKIEGLYRHASTHAAGIVIGDRPLSKLVPMYRDPRSDMPVTQFNMKWVEQAGLVKFDFLGLKTLTVLKTAVDFVRRRGIEVDLAAIPLDDQKTYEMLSRGETVGVFQVESAGMRKALFGMRPDCIEDIIALVALYRPGPMENIPVYNARKHGEEEIESVHPTIDYLLKETQGVIVYQEQVMQIAQVLSGYSLGEADLLRRAMGKKIKEEMDKQRARFVDGAVANGVSKPQSNVIFDLLAKFANYGFNKSHAAAYAIVSYQTAYMKAHYPVEFLASTMTYDMANTEKLNDFRQDAGRLGIEVIPPSVQTSYRRFEVGENRIYYALGAIKGVGEAAADHIAEVRGDTPFASLEDFALRIDPKQINRRVFESLITAGAFDCFGFDRAQMSAGLDRVIGYSQRARENAVSGQSDMFGAGGASGPEKIVMPQFTPWLASDKLLREFQVLGFYLSAHPLDAYRPILDKMRVQSFADFSAAVKQGATAGRLAGTVVGRQERKTRTGNKMGIIVFSDSSGQYEAVLFSEALNQYRDLLEAGKSLVITVQADERPEGIGLRIQTVQSLEAKSVQMQKALRIYVRDSGPLKSVAAHLNARGEGLVSFIVIKEDGKREIEVELTEKYRISPDIAAALRSAPGVIDVELV</sequence>
<dbReference type="NCBIfam" id="TIGR00594">
    <property type="entry name" value="polc"/>
    <property type="match status" value="1"/>
</dbReference>
<dbReference type="Gene3D" id="1.10.10.1600">
    <property type="entry name" value="Bacterial DNA polymerase III alpha subunit, thumb domain"/>
    <property type="match status" value="1"/>
</dbReference>
<dbReference type="InterPro" id="IPR004013">
    <property type="entry name" value="PHP_dom"/>
</dbReference>
<evidence type="ECO:0000256" key="12">
    <source>
        <dbReference type="ARBA" id="ARBA00049244"/>
    </source>
</evidence>
<dbReference type="CDD" id="cd04485">
    <property type="entry name" value="DnaE_OBF"/>
    <property type="match status" value="1"/>
</dbReference>
<organism evidence="14 15">
    <name type="scientific">Rhizobium halophytocola</name>
    <dbReference type="NCBI Taxonomy" id="735519"/>
    <lineage>
        <taxon>Bacteria</taxon>
        <taxon>Pseudomonadati</taxon>
        <taxon>Pseudomonadota</taxon>
        <taxon>Alphaproteobacteria</taxon>
        <taxon>Hyphomicrobiales</taxon>
        <taxon>Rhizobiaceae</taxon>
        <taxon>Rhizobium/Agrobacterium group</taxon>
        <taxon>Rhizobium</taxon>
    </lineage>
</organism>
<dbReference type="InterPro" id="IPR029460">
    <property type="entry name" value="DNAPol_HHH"/>
</dbReference>
<keyword evidence="7 14" id="KW-0548">Nucleotidyltransferase</keyword>
<evidence type="ECO:0000313" key="15">
    <source>
        <dbReference type="Proteomes" id="UP000759443"/>
    </source>
</evidence>
<dbReference type="InterPro" id="IPR004365">
    <property type="entry name" value="NA-bd_OB_tRNA"/>
</dbReference>
<dbReference type="Gene3D" id="1.10.150.870">
    <property type="match status" value="1"/>
</dbReference>
<keyword evidence="15" id="KW-1185">Reference proteome</keyword>
<name>A0ABS4DY42_9HYPH</name>
<feature type="domain" description="Polymerase/histidinol phosphatase N-terminal" evidence="13">
    <location>
        <begin position="21"/>
        <end position="88"/>
    </location>
</feature>
<evidence type="ECO:0000256" key="2">
    <source>
        <dbReference type="ARBA" id="ARBA00009496"/>
    </source>
</evidence>
<reference evidence="14 15" key="1">
    <citation type="submission" date="2021-03" db="EMBL/GenBank/DDBJ databases">
        <title>Genomic Encyclopedia of Type Strains, Phase IV (KMG-IV): sequencing the most valuable type-strain genomes for metagenomic binning, comparative biology and taxonomic classification.</title>
        <authorList>
            <person name="Goeker M."/>
        </authorList>
    </citation>
    <scope>NUCLEOTIDE SEQUENCE [LARGE SCALE GENOMIC DNA]</scope>
    <source>
        <strain evidence="14 15">DSM 21600</strain>
    </source>
</reference>
<dbReference type="Proteomes" id="UP000759443">
    <property type="component" value="Unassembled WGS sequence"/>
</dbReference>
<dbReference type="Pfam" id="PF01336">
    <property type="entry name" value="tRNA_anti-codon"/>
    <property type="match status" value="1"/>
</dbReference>
<evidence type="ECO:0000256" key="5">
    <source>
        <dbReference type="ARBA" id="ARBA00022490"/>
    </source>
</evidence>
<evidence type="ECO:0000256" key="7">
    <source>
        <dbReference type="ARBA" id="ARBA00022695"/>
    </source>
</evidence>
<evidence type="ECO:0000256" key="1">
    <source>
        <dbReference type="ARBA" id="ARBA00004496"/>
    </source>
</evidence>
<dbReference type="RefSeq" id="WP_209944508.1">
    <property type="nucleotide sequence ID" value="NZ_JAGGJU010000005.1"/>
</dbReference>
<dbReference type="InterPro" id="IPR041931">
    <property type="entry name" value="DNA_pol3_alpha_thumb_dom"/>
</dbReference>
<dbReference type="Pfam" id="PF02811">
    <property type="entry name" value="PHP"/>
    <property type="match status" value="1"/>
</dbReference>
<dbReference type="PANTHER" id="PTHR32294">
    <property type="entry name" value="DNA POLYMERASE III SUBUNIT ALPHA"/>
    <property type="match status" value="1"/>
</dbReference>
<evidence type="ECO:0000256" key="4">
    <source>
        <dbReference type="ARBA" id="ARBA00019114"/>
    </source>
</evidence>
<dbReference type="Pfam" id="PF14579">
    <property type="entry name" value="HHH_6"/>
    <property type="match status" value="1"/>
</dbReference>
<comment type="subunit">
    <text evidence="11">DNA polymerase III contains a core (composed of alpha, epsilon and theta chains) that associates with a tau subunit. This core dimerizes to form the POLIII' complex. PolIII' associates with the gamma complex (composed of gamma, delta, delta', psi and chi chains) and with the beta chain to form the complete DNA polymerase III complex.</text>
</comment>
<comment type="catalytic activity">
    <reaction evidence="12">
        <text>DNA(n) + a 2'-deoxyribonucleoside 5'-triphosphate = DNA(n+1) + diphosphate</text>
        <dbReference type="Rhea" id="RHEA:22508"/>
        <dbReference type="Rhea" id="RHEA-COMP:17339"/>
        <dbReference type="Rhea" id="RHEA-COMP:17340"/>
        <dbReference type="ChEBI" id="CHEBI:33019"/>
        <dbReference type="ChEBI" id="CHEBI:61560"/>
        <dbReference type="ChEBI" id="CHEBI:173112"/>
        <dbReference type="EC" id="2.7.7.7"/>
    </reaction>
</comment>
<dbReference type="InterPro" id="IPR016195">
    <property type="entry name" value="Pol/histidinol_Pase-like"/>
</dbReference>
<dbReference type="SMART" id="SM00481">
    <property type="entry name" value="POLIIIAc"/>
    <property type="match status" value="1"/>
</dbReference>
<comment type="caution">
    <text evidence="14">The sequence shown here is derived from an EMBL/GenBank/DDBJ whole genome shotgun (WGS) entry which is preliminary data.</text>
</comment>
<accession>A0ABS4DY42</accession>
<evidence type="ECO:0000256" key="8">
    <source>
        <dbReference type="ARBA" id="ARBA00022705"/>
    </source>
</evidence>
<evidence type="ECO:0000256" key="9">
    <source>
        <dbReference type="ARBA" id="ARBA00022932"/>
    </source>
</evidence>
<dbReference type="GO" id="GO:0003887">
    <property type="term" value="F:DNA-directed DNA polymerase activity"/>
    <property type="evidence" value="ECO:0007669"/>
    <property type="project" value="UniProtKB-EC"/>
</dbReference>
<evidence type="ECO:0000256" key="10">
    <source>
        <dbReference type="ARBA" id="ARBA00025611"/>
    </source>
</evidence>
<dbReference type="EC" id="2.7.7.7" evidence="3"/>
<dbReference type="EMBL" id="JAGGJU010000005">
    <property type="protein sequence ID" value="MBP1850600.1"/>
    <property type="molecule type" value="Genomic_DNA"/>
</dbReference>
<keyword evidence="8" id="KW-0235">DNA replication</keyword>
<evidence type="ECO:0000313" key="14">
    <source>
        <dbReference type="EMBL" id="MBP1850600.1"/>
    </source>
</evidence>
<dbReference type="InterPro" id="IPR004805">
    <property type="entry name" value="DnaE2/DnaE/PolC"/>
</dbReference>
<dbReference type="InterPro" id="IPR003141">
    <property type="entry name" value="Pol/His_phosphatase_N"/>
</dbReference>
<comment type="function">
    <text evidence="10">DNA polymerase III is a complex, multichain enzyme responsible for most of the replicative synthesis in bacteria. This DNA polymerase also exhibits 3' to 5' exonuclease activity. The alpha chain is the DNA polymerase.</text>
</comment>
<dbReference type="CDD" id="cd07433">
    <property type="entry name" value="PHP_PolIIIA_DnaE1"/>
    <property type="match status" value="1"/>
</dbReference>
<keyword evidence="6 14" id="KW-0808">Transferase</keyword>
<dbReference type="InterPro" id="IPR040982">
    <property type="entry name" value="DNA_pol3_finger"/>
</dbReference>
<dbReference type="Pfam" id="PF07733">
    <property type="entry name" value="DNA_pol3_alpha"/>
    <property type="match status" value="1"/>
</dbReference>
<evidence type="ECO:0000256" key="6">
    <source>
        <dbReference type="ARBA" id="ARBA00022679"/>
    </source>
</evidence>